<dbReference type="Proteomes" id="UP000663829">
    <property type="component" value="Unassembled WGS sequence"/>
</dbReference>
<comment type="catalytic activity">
    <reaction evidence="11">
        <text>1-O-(1Z-octadecenyl)-sn-glycero-3-phospho-N-hexadecanoyl-ethanolamine + H2O = 1-O-(1Z-octadecenyl)-sn-glycero-3-phosphate + N-hexadecanoylethanolamine + H(+)</text>
        <dbReference type="Rhea" id="RHEA:53184"/>
        <dbReference type="ChEBI" id="CHEBI:15377"/>
        <dbReference type="ChEBI" id="CHEBI:15378"/>
        <dbReference type="ChEBI" id="CHEBI:71464"/>
        <dbReference type="ChEBI" id="CHEBI:137009"/>
        <dbReference type="ChEBI" id="CHEBI:137017"/>
    </reaction>
    <physiologicalReaction direction="left-to-right" evidence="11">
        <dbReference type="Rhea" id="RHEA:53185"/>
    </physiologicalReaction>
</comment>
<proteinExistence type="inferred from homology"/>
<comment type="subcellular location">
    <subcellularLocation>
        <location evidence="1">Membrane</location>
    </subcellularLocation>
</comment>
<comment type="caution">
    <text evidence="14">The sequence shown here is derived from an EMBL/GenBank/DDBJ whole genome shotgun (WGS) entry which is preliminary data.</text>
</comment>
<name>A0A813SEJ5_9BILA</name>
<comment type="catalytic activity">
    <reaction evidence="10">
        <text>N-hexadecanoyl-1-(9Z-octadecenoyl)-sn-glycero-3-phosphoethanolamine + H2O = N-hexadecanoylethanolamine + 1-(9Z-octadecenoyl)-sn-glycero-3-phosphate + H(+)</text>
        <dbReference type="Rhea" id="RHEA:53168"/>
        <dbReference type="ChEBI" id="CHEBI:15377"/>
        <dbReference type="ChEBI" id="CHEBI:15378"/>
        <dbReference type="ChEBI" id="CHEBI:71464"/>
        <dbReference type="ChEBI" id="CHEBI:74544"/>
        <dbReference type="ChEBI" id="CHEBI:85217"/>
    </reaction>
    <physiologicalReaction direction="left-to-right" evidence="10">
        <dbReference type="Rhea" id="RHEA:53169"/>
    </physiologicalReaction>
</comment>
<dbReference type="EMBL" id="CAJOBC010000379">
    <property type="protein sequence ID" value="CAF3578779.1"/>
    <property type="molecule type" value="Genomic_DNA"/>
</dbReference>
<keyword evidence="5" id="KW-1133">Transmembrane helix</keyword>
<comment type="catalytic activity">
    <reaction evidence="9">
        <text>N-(5Z,8Z,11Z,14Z-eicosatetraenoyl)-1-(9Z-octadecenoyl)-sn-glycero-3-phosphoethanolamine + H2O = N-(5Z,8Z,11Z,14Z-eicosatetraenoyl)-ethanolamine + 1-(9Z-octadecenoyl)-sn-glycero-3-phosphate + H(+)</text>
        <dbReference type="Rhea" id="RHEA:45544"/>
        <dbReference type="ChEBI" id="CHEBI:2700"/>
        <dbReference type="ChEBI" id="CHEBI:15377"/>
        <dbReference type="ChEBI" id="CHEBI:15378"/>
        <dbReference type="ChEBI" id="CHEBI:74544"/>
        <dbReference type="ChEBI" id="CHEBI:85223"/>
    </reaction>
    <physiologicalReaction direction="left-to-right" evidence="9">
        <dbReference type="Rhea" id="RHEA:45545"/>
    </physiologicalReaction>
</comment>
<keyword evidence="4" id="KW-0378">Hydrolase</keyword>
<comment type="similarity">
    <text evidence="2">Belongs to the glycerophosphoryl diester phosphodiesterase family.</text>
</comment>
<reference evidence="14" key="1">
    <citation type="submission" date="2021-02" db="EMBL/GenBank/DDBJ databases">
        <authorList>
            <person name="Nowell W R."/>
        </authorList>
    </citation>
    <scope>NUCLEOTIDE SEQUENCE</scope>
</reference>
<evidence type="ECO:0000313" key="16">
    <source>
        <dbReference type="Proteomes" id="UP000663829"/>
    </source>
</evidence>
<dbReference type="Proteomes" id="UP000681722">
    <property type="component" value="Unassembled WGS sequence"/>
</dbReference>
<evidence type="ECO:0000313" key="14">
    <source>
        <dbReference type="EMBL" id="CAF0794321.1"/>
    </source>
</evidence>
<dbReference type="GO" id="GO:0005789">
    <property type="term" value="C:endoplasmic reticulum membrane"/>
    <property type="evidence" value="ECO:0007669"/>
    <property type="project" value="TreeGrafter"/>
</dbReference>
<dbReference type="Gene3D" id="3.20.20.190">
    <property type="entry name" value="Phosphatidylinositol (PI) phosphodiesterase"/>
    <property type="match status" value="1"/>
</dbReference>
<evidence type="ECO:0000256" key="5">
    <source>
        <dbReference type="ARBA" id="ARBA00022989"/>
    </source>
</evidence>
<sequence>MGSGTKGLRRIVRYEYRFLLGANTKTDIRFELPHLNRDMQLYYKPDVLITCDKPSSIKIPLLKEVFEHYPTTPINLDVKVDDNRLIHNISELIKEYKREHLTYWGSFSHLICKKLDKENPRIVRFFSLKEAAYLVFAFWTGLLPFLSLKPGAFEIPFPGEVFQETTRALDRKFKTILYLVEKALHNKSLFQYLKRRGIPVYVWILNNENEFEHAFNEGATGVMTDYPSRLSQYVKNNQNKIFKNDFELETVE</sequence>
<gene>
    <name evidence="14" type="ORF">GPM918_LOCUS3168</name>
    <name evidence="15" type="ORF">SRO942_LOCUS3168</name>
</gene>
<keyword evidence="3" id="KW-0812">Transmembrane</keyword>
<dbReference type="PANTHER" id="PTHR42758">
    <property type="entry name" value="PHOSPHATIDYLGLYCEROL PHOSPHOLIPASE C"/>
    <property type="match status" value="1"/>
</dbReference>
<dbReference type="GO" id="GO:0008081">
    <property type="term" value="F:phosphoric diester hydrolase activity"/>
    <property type="evidence" value="ECO:0007669"/>
    <property type="project" value="InterPro"/>
</dbReference>
<evidence type="ECO:0000256" key="12">
    <source>
        <dbReference type="ARBA" id="ARBA00048947"/>
    </source>
</evidence>
<evidence type="ECO:0000256" key="2">
    <source>
        <dbReference type="ARBA" id="ARBA00007277"/>
    </source>
</evidence>
<dbReference type="GO" id="GO:0046475">
    <property type="term" value="P:glycerophospholipid catabolic process"/>
    <property type="evidence" value="ECO:0007669"/>
    <property type="project" value="TreeGrafter"/>
</dbReference>
<dbReference type="Pfam" id="PF03009">
    <property type="entry name" value="GDPD"/>
    <property type="match status" value="1"/>
</dbReference>
<evidence type="ECO:0000259" key="13">
    <source>
        <dbReference type="Pfam" id="PF03009"/>
    </source>
</evidence>
<dbReference type="EMBL" id="CAJNOQ010000379">
    <property type="protein sequence ID" value="CAF0794321.1"/>
    <property type="molecule type" value="Genomic_DNA"/>
</dbReference>
<evidence type="ECO:0000256" key="4">
    <source>
        <dbReference type="ARBA" id="ARBA00022801"/>
    </source>
</evidence>
<dbReference type="GO" id="GO:0004622">
    <property type="term" value="F:phosphatidylcholine lysophospholipase activity"/>
    <property type="evidence" value="ECO:0007669"/>
    <property type="project" value="TreeGrafter"/>
</dbReference>
<dbReference type="SUPFAM" id="SSF51695">
    <property type="entry name" value="PLC-like phosphodiesterases"/>
    <property type="match status" value="1"/>
</dbReference>
<comment type="catalytic activity">
    <reaction evidence="12">
        <text>N,1-di-(9Z-octadecenoyl)-sn-glycero-3-phosphoethanolamine + H2O = N-(9Z-octadecenoyl) ethanolamine + 1-(9Z-octadecenoyl)-sn-glycero-3-phosphate + H(+)</text>
        <dbReference type="Rhea" id="RHEA:56460"/>
        <dbReference type="ChEBI" id="CHEBI:15377"/>
        <dbReference type="ChEBI" id="CHEBI:15378"/>
        <dbReference type="ChEBI" id="CHEBI:71466"/>
        <dbReference type="ChEBI" id="CHEBI:74544"/>
        <dbReference type="ChEBI" id="CHEBI:85222"/>
    </reaction>
    <physiologicalReaction direction="left-to-right" evidence="12">
        <dbReference type="Rhea" id="RHEA:56461"/>
    </physiologicalReaction>
</comment>
<evidence type="ECO:0000256" key="9">
    <source>
        <dbReference type="ARBA" id="ARBA00047392"/>
    </source>
</evidence>
<keyword evidence="16" id="KW-1185">Reference proteome</keyword>
<evidence type="ECO:0000256" key="6">
    <source>
        <dbReference type="ARBA" id="ARBA00023098"/>
    </source>
</evidence>
<evidence type="ECO:0000256" key="8">
    <source>
        <dbReference type="ARBA" id="ARBA00036083"/>
    </source>
</evidence>
<comment type="catalytic activity">
    <reaction evidence="8">
        <text>1-O-hexadecyl-sn-glycero-3-phosphocholine + H2O = 1-O-hexadecyl-sn-glycero-3-phosphate + choline + H(+)</text>
        <dbReference type="Rhea" id="RHEA:41143"/>
        <dbReference type="ChEBI" id="CHEBI:15354"/>
        <dbReference type="ChEBI" id="CHEBI:15377"/>
        <dbReference type="ChEBI" id="CHEBI:15378"/>
        <dbReference type="ChEBI" id="CHEBI:64496"/>
        <dbReference type="ChEBI" id="CHEBI:77580"/>
    </reaction>
    <physiologicalReaction direction="left-to-right" evidence="8">
        <dbReference type="Rhea" id="RHEA:41144"/>
    </physiologicalReaction>
</comment>
<evidence type="ECO:0000256" key="7">
    <source>
        <dbReference type="ARBA" id="ARBA00023136"/>
    </source>
</evidence>
<keyword evidence="7" id="KW-0472">Membrane</keyword>
<evidence type="ECO:0000256" key="1">
    <source>
        <dbReference type="ARBA" id="ARBA00004370"/>
    </source>
</evidence>
<evidence type="ECO:0000256" key="10">
    <source>
        <dbReference type="ARBA" id="ARBA00047538"/>
    </source>
</evidence>
<dbReference type="InterPro" id="IPR052271">
    <property type="entry name" value="GDPD-Related"/>
</dbReference>
<dbReference type="InterPro" id="IPR030395">
    <property type="entry name" value="GP_PDE_dom"/>
</dbReference>
<organism evidence="14 16">
    <name type="scientific">Didymodactylos carnosus</name>
    <dbReference type="NCBI Taxonomy" id="1234261"/>
    <lineage>
        <taxon>Eukaryota</taxon>
        <taxon>Metazoa</taxon>
        <taxon>Spiralia</taxon>
        <taxon>Gnathifera</taxon>
        <taxon>Rotifera</taxon>
        <taxon>Eurotatoria</taxon>
        <taxon>Bdelloidea</taxon>
        <taxon>Philodinida</taxon>
        <taxon>Philodinidae</taxon>
        <taxon>Didymodactylos</taxon>
    </lineage>
</organism>
<dbReference type="PANTHER" id="PTHR42758:SF2">
    <property type="entry name" value="PHOSPHATIDYLGLYCEROL PHOSPHOLIPASE C"/>
    <property type="match status" value="1"/>
</dbReference>
<dbReference type="InterPro" id="IPR017946">
    <property type="entry name" value="PLC-like_Pdiesterase_TIM-brl"/>
</dbReference>
<evidence type="ECO:0000256" key="11">
    <source>
        <dbReference type="ARBA" id="ARBA00048580"/>
    </source>
</evidence>
<keyword evidence="6" id="KW-0443">Lipid metabolism</keyword>
<evidence type="ECO:0000313" key="15">
    <source>
        <dbReference type="EMBL" id="CAF3578779.1"/>
    </source>
</evidence>
<accession>A0A813SEJ5</accession>
<protein>
    <recommendedName>
        <fullName evidence="13">GP-PDE domain-containing protein</fullName>
    </recommendedName>
</protein>
<dbReference type="OrthoDB" id="1058301at2759"/>
<evidence type="ECO:0000256" key="3">
    <source>
        <dbReference type="ARBA" id="ARBA00022692"/>
    </source>
</evidence>
<dbReference type="AlphaFoldDB" id="A0A813SEJ5"/>
<feature type="domain" description="GP-PDE" evidence="13">
    <location>
        <begin position="57"/>
        <end position="227"/>
    </location>
</feature>